<dbReference type="Proteomes" id="UP000297966">
    <property type="component" value="Unassembled WGS sequence"/>
</dbReference>
<keyword evidence="2" id="KW-0808">Transferase</keyword>
<evidence type="ECO:0000256" key="4">
    <source>
        <dbReference type="ARBA" id="ARBA00022777"/>
    </source>
</evidence>
<evidence type="ECO:0000259" key="7">
    <source>
        <dbReference type="Pfam" id="PF07005"/>
    </source>
</evidence>
<dbReference type="Pfam" id="PF07005">
    <property type="entry name" value="SBD_N"/>
    <property type="match status" value="1"/>
</dbReference>
<dbReference type="Gene3D" id="3.40.980.20">
    <property type="entry name" value="Four-carbon acid sugar kinase, nucleotide binding domain"/>
    <property type="match status" value="1"/>
</dbReference>
<keyword evidence="6" id="KW-0119">Carbohydrate metabolism</keyword>
<comment type="caution">
    <text evidence="9">The sequence shown here is derived from an EMBL/GenBank/DDBJ whole genome shotgun (WGS) entry which is preliminary data.</text>
</comment>
<reference evidence="9 10" key="1">
    <citation type="submission" date="2019-03" db="EMBL/GenBank/DDBJ databases">
        <title>Bradyrhizobium diversity isolated from nodules of Chamaecrista fasciculata.</title>
        <authorList>
            <person name="Klepa M.S."/>
            <person name="Urquiaga M.O."/>
            <person name="Hungria M."/>
            <person name="Delamuta J.R."/>
        </authorList>
    </citation>
    <scope>NUCLEOTIDE SEQUENCE [LARGE SCALE GENOMIC DNA]</scope>
    <source>
        <strain evidence="9 10">CNPSo 3448</strain>
    </source>
</reference>
<dbReference type="Gene3D" id="3.40.50.10840">
    <property type="entry name" value="Putative sugar-binding, N-terminal domain"/>
    <property type="match status" value="1"/>
</dbReference>
<evidence type="ECO:0000256" key="5">
    <source>
        <dbReference type="ARBA" id="ARBA00022840"/>
    </source>
</evidence>
<keyword evidence="10" id="KW-1185">Reference proteome</keyword>
<organism evidence="9 10">
    <name type="scientific">Bradyrhizobium niftali</name>
    <dbReference type="NCBI Taxonomy" id="2560055"/>
    <lineage>
        <taxon>Bacteria</taxon>
        <taxon>Pseudomonadati</taxon>
        <taxon>Pseudomonadota</taxon>
        <taxon>Alphaproteobacteria</taxon>
        <taxon>Hyphomicrobiales</taxon>
        <taxon>Nitrobacteraceae</taxon>
        <taxon>Bradyrhizobium</taxon>
    </lineage>
</organism>
<evidence type="ECO:0000313" key="9">
    <source>
        <dbReference type="EMBL" id="TFV49312.1"/>
    </source>
</evidence>
<proteinExistence type="inferred from homology"/>
<protein>
    <submittedName>
        <fullName evidence="9">Four-carbon acid sugar kinase family protein</fullName>
    </submittedName>
</protein>
<feature type="domain" description="Four-carbon acid sugar kinase nucleotide binding" evidence="8">
    <location>
        <begin position="274"/>
        <end position="447"/>
    </location>
</feature>
<dbReference type="InterPro" id="IPR010737">
    <property type="entry name" value="4-carb_acid_sugar_kinase_N"/>
</dbReference>
<evidence type="ECO:0000256" key="2">
    <source>
        <dbReference type="ARBA" id="ARBA00022679"/>
    </source>
</evidence>
<evidence type="ECO:0000256" key="6">
    <source>
        <dbReference type="ARBA" id="ARBA00023277"/>
    </source>
</evidence>
<gene>
    <name evidence="9" type="ORF">E4K65_10455</name>
</gene>
<name>A0A4Y9M2H1_9BRAD</name>
<comment type="similarity">
    <text evidence="1">Belongs to the four-carbon acid sugar kinase family.</text>
</comment>
<dbReference type="InterPro" id="IPR031475">
    <property type="entry name" value="NBD_C"/>
</dbReference>
<keyword evidence="5" id="KW-0067">ATP-binding</keyword>
<dbReference type="InterPro" id="IPR037051">
    <property type="entry name" value="4-carb_acid_sugar_kinase_N_sf"/>
</dbReference>
<dbReference type="GO" id="GO:0016301">
    <property type="term" value="F:kinase activity"/>
    <property type="evidence" value="ECO:0007669"/>
    <property type="project" value="UniProtKB-KW"/>
</dbReference>
<dbReference type="GO" id="GO:0005524">
    <property type="term" value="F:ATP binding"/>
    <property type="evidence" value="ECO:0007669"/>
    <property type="project" value="UniProtKB-KW"/>
</dbReference>
<accession>A0A4Y9M2H1</accession>
<keyword evidence="3" id="KW-0547">Nucleotide-binding</keyword>
<dbReference type="RefSeq" id="WP_135174071.1">
    <property type="nucleotide sequence ID" value="NZ_SPQT01000003.1"/>
</dbReference>
<feature type="domain" description="Four-carbon acid sugar kinase N-terminal" evidence="7">
    <location>
        <begin position="13"/>
        <end position="248"/>
    </location>
</feature>
<dbReference type="OrthoDB" id="7686359at2"/>
<sequence length="460" mass="48337">MTSPRPLPSGPLIAYYGDDFTGSSASMEAAAFAGIETVLFLTPPTPERLAAFTGYRVIGVAGIARAQSPHWMDETLPQIFELLAATGAPIIHYKVCSTFDSSPEIGSIGRAIDIAKARFSGWTPMIVADPNMGRYQTLGNLFAAAHGAIYRLDRHPVMSRHPVTPMNEADLARHLAKQTSRTVGLVDFVAMKRGHADARLAAEIQAGAEIVSLDVFDDETLIAAGRLVWEHGMPHRFCVGSQGVEAALAAYWRHANLIPSTPTVPAAKPVDRIACVSGSVSPVTATQIECARAAGFATIPIDTACAVDERAWLGEIERTTSAAIHHLSTGRDVLIHSAAGPDDPAVAGFRSAVQTAGASIEKMNERVGEGLGTILDRLLLDVRLSRVIISGGDTSGRAASLLGIDALTAIAPLAPGAPLCKAHARRADRDGLEIALKGGQVGAADFFVRAKSGGAYKGNS</sequence>
<keyword evidence="4 9" id="KW-0418">Kinase</keyword>
<evidence type="ECO:0000259" key="8">
    <source>
        <dbReference type="Pfam" id="PF17042"/>
    </source>
</evidence>
<evidence type="ECO:0000256" key="1">
    <source>
        <dbReference type="ARBA" id="ARBA00005715"/>
    </source>
</evidence>
<dbReference type="EMBL" id="SPQT01000003">
    <property type="protein sequence ID" value="TFV49312.1"/>
    <property type="molecule type" value="Genomic_DNA"/>
</dbReference>
<evidence type="ECO:0000313" key="10">
    <source>
        <dbReference type="Proteomes" id="UP000297966"/>
    </source>
</evidence>
<dbReference type="Pfam" id="PF17042">
    <property type="entry name" value="NBD_C"/>
    <property type="match status" value="1"/>
</dbReference>
<dbReference type="InterPro" id="IPR042213">
    <property type="entry name" value="NBD_C_sf"/>
</dbReference>
<dbReference type="AlphaFoldDB" id="A0A4Y9M2H1"/>
<evidence type="ECO:0000256" key="3">
    <source>
        <dbReference type="ARBA" id="ARBA00022741"/>
    </source>
</evidence>
<dbReference type="SUPFAM" id="SSF142764">
    <property type="entry name" value="YgbK-like"/>
    <property type="match status" value="1"/>
</dbReference>